<evidence type="ECO:0000313" key="1">
    <source>
        <dbReference type="EMBL" id="GHO47347.1"/>
    </source>
</evidence>
<sequence>MEAVDPLSPRAYQVAAQSGLGEPRAEFRAKNSADWSTLWLFLAFAFRFTELV</sequence>
<evidence type="ECO:0000313" key="2">
    <source>
        <dbReference type="Proteomes" id="UP000612362"/>
    </source>
</evidence>
<keyword evidence="2" id="KW-1185">Reference proteome</keyword>
<protein>
    <submittedName>
        <fullName evidence="1">Uncharacterized protein</fullName>
    </submittedName>
</protein>
<gene>
    <name evidence="1" type="ORF">KSX_55100</name>
</gene>
<proteinExistence type="predicted"/>
<name>A0A8J3I795_9CHLR</name>
<dbReference type="AlphaFoldDB" id="A0A8J3I795"/>
<dbReference type="RefSeq" id="WP_220196654.1">
    <property type="nucleotide sequence ID" value="NZ_BNJF01000003.1"/>
</dbReference>
<organism evidence="1 2">
    <name type="scientific">Ktedonospora formicarum</name>
    <dbReference type="NCBI Taxonomy" id="2778364"/>
    <lineage>
        <taxon>Bacteria</taxon>
        <taxon>Bacillati</taxon>
        <taxon>Chloroflexota</taxon>
        <taxon>Ktedonobacteria</taxon>
        <taxon>Ktedonobacterales</taxon>
        <taxon>Ktedonobacteraceae</taxon>
        <taxon>Ktedonospora</taxon>
    </lineage>
</organism>
<dbReference type="EMBL" id="BNJF01000003">
    <property type="protein sequence ID" value="GHO47347.1"/>
    <property type="molecule type" value="Genomic_DNA"/>
</dbReference>
<dbReference type="Proteomes" id="UP000612362">
    <property type="component" value="Unassembled WGS sequence"/>
</dbReference>
<accession>A0A8J3I795</accession>
<comment type="caution">
    <text evidence="1">The sequence shown here is derived from an EMBL/GenBank/DDBJ whole genome shotgun (WGS) entry which is preliminary data.</text>
</comment>
<reference evidence="1" key="1">
    <citation type="submission" date="2020-10" db="EMBL/GenBank/DDBJ databases">
        <title>Taxonomic study of unclassified bacteria belonging to the class Ktedonobacteria.</title>
        <authorList>
            <person name="Yabe S."/>
            <person name="Wang C.M."/>
            <person name="Zheng Y."/>
            <person name="Sakai Y."/>
            <person name="Cavaletti L."/>
            <person name="Monciardini P."/>
            <person name="Donadio S."/>
        </authorList>
    </citation>
    <scope>NUCLEOTIDE SEQUENCE</scope>
    <source>
        <strain evidence="1">SOSP1-1</strain>
    </source>
</reference>